<evidence type="ECO:0000256" key="4">
    <source>
        <dbReference type="ARBA" id="ARBA00005844"/>
    </source>
</evidence>
<dbReference type="AlphaFoldDB" id="A0A1E3GU99"/>
<dbReference type="NCBIfam" id="TIGR01195">
    <property type="entry name" value="oadG_fam"/>
    <property type="match status" value="1"/>
</dbReference>
<evidence type="ECO:0000256" key="11">
    <source>
        <dbReference type="ARBA" id="ARBA00023053"/>
    </source>
</evidence>
<keyword evidence="11 16" id="KW-0915">Sodium</keyword>
<dbReference type="EC" id="7.2.4.2" evidence="16"/>
<name>A0A1E3GU99_9GAMM</name>
<evidence type="ECO:0000313" key="19">
    <source>
        <dbReference type="Proteomes" id="UP000094379"/>
    </source>
</evidence>
<comment type="function">
    <text evidence="2 16 17">Catalyzes the decarboxylation of oxaloacetate coupled to Na(+) translocation.</text>
</comment>
<accession>A0A1E3GU99</accession>
<evidence type="ECO:0000256" key="17">
    <source>
        <dbReference type="RuleBase" id="RU004278"/>
    </source>
</evidence>
<comment type="similarity">
    <text evidence="4 16 17">Belongs to the OadG family.</text>
</comment>
<dbReference type="RefSeq" id="WP_069295277.1">
    <property type="nucleotide sequence ID" value="NZ_MCRI01000004.1"/>
</dbReference>
<keyword evidence="19" id="KW-1185">Reference proteome</keyword>
<evidence type="ECO:0000256" key="3">
    <source>
        <dbReference type="ARBA" id="ARBA00004162"/>
    </source>
</evidence>
<evidence type="ECO:0000256" key="13">
    <source>
        <dbReference type="ARBA" id="ARBA00023136"/>
    </source>
</evidence>
<dbReference type="Proteomes" id="UP000094379">
    <property type="component" value="Unassembled WGS sequence"/>
</dbReference>
<evidence type="ECO:0000256" key="1">
    <source>
        <dbReference type="ARBA" id="ARBA00001959"/>
    </source>
</evidence>
<evidence type="ECO:0000256" key="12">
    <source>
        <dbReference type="ARBA" id="ARBA00023065"/>
    </source>
</evidence>
<evidence type="ECO:0000256" key="16">
    <source>
        <dbReference type="HAMAP-Rule" id="MF_00404"/>
    </source>
</evidence>
<dbReference type="GO" id="GO:0036376">
    <property type="term" value="P:sodium ion export across plasma membrane"/>
    <property type="evidence" value="ECO:0007669"/>
    <property type="project" value="InterPro"/>
</dbReference>
<dbReference type="GO" id="GO:0015451">
    <property type="term" value="F:decarboxylation-driven active transmembrane transporter activity"/>
    <property type="evidence" value="ECO:0007669"/>
    <property type="project" value="UniProtKB-EC"/>
</dbReference>
<keyword evidence="6 16" id="KW-0813">Transport</keyword>
<evidence type="ECO:0000256" key="9">
    <source>
        <dbReference type="ARBA" id="ARBA00022967"/>
    </source>
</evidence>
<dbReference type="GO" id="GO:0015081">
    <property type="term" value="F:sodium ion transmembrane transporter activity"/>
    <property type="evidence" value="ECO:0007669"/>
    <property type="project" value="UniProtKB-UniRule"/>
</dbReference>
<evidence type="ECO:0000256" key="10">
    <source>
        <dbReference type="ARBA" id="ARBA00022989"/>
    </source>
</evidence>
<dbReference type="InterPro" id="IPR005899">
    <property type="entry name" value="Na_pump_deCOase"/>
</dbReference>
<reference evidence="18 19" key="1">
    <citation type="submission" date="2016-07" db="EMBL/GenBank/DDBJ databases">
        <title>Draft Genome Sequence of Methylophaga muralis Bur 1.</title>
        <authorList>
            <person name="Vasilenko O.V."/>
            <person name="Doronina N.V."/>
            <person name="Shmareva M.N."/>
            <person name="Tarlachkov S.V."/>
            <person name="Mustakhimov I."/>
            <person name="Trotsenko Y.A."/>
        </authorList>
    </citation>
    <scope>NUCLEOTIDE SEQUENCE [LARGE SCALE GENOMIC DNA]</scope>
    <source>
        <strain evidence="18 19">Bur 1</strain>
    </source>
</reference>
<proteinExistence type="inferred from homology"/>
<comment type="catalytic activity">
    <reaction evidence="15 16 17">
        <text>oxaloacetate + 2 Na(+)(in) + H(+) = pyruvate + 2 Na(+)(out) + CO2</text>
        <dbReference type="Rhea" id="RHEA:57724"/>
        <dbReference type="ChEBI" id="CHEBI:15361"/>
        <dbReference type="ChEBI" id="CHEBI:15378"/>
        <dbReference type="ChEBI" id="CHEBI:16452"/>
        <dbReference type="ChEBI" id="CHEBI:16526"/>
        <dbReference type="ChEBI" id="CHEBI:29101"/>
        <dbReference type="EC" id="7.2.4.2"/>
    </reaction>
</comment>
<evidence type="ECO:0000256" key="2">
    <source>
        <dbReference type="ARBA" id="ARBA00003002"/>
    </source>
</evidence>
<keyword evidence="13 16" id="KW-0472">Membrane</keyword>
<keyword evidence="9 16" id="KW-1278">Translocase</keyword>
<evidence type="ECO:0000256" key="8">
    <source>
        <dbReference type="ARBA" id="ARBA00022692"/>
    </source>
</evidence>
<keyword evidence="10 16" id="KW-1133">Transmembrane helix</keyword>
<dbReference type="STRING" id="291169.A9E74_00742"/>
<organism evidence="18 19">
    <name type="scientific">Methylophaga muralis</name>
    <dbReference type="NCBI Taxonomy" id="291169"/>
    <lineage>
        <taxon>Bacteria</taxon>
        <taxon>Pseudomonadati</taxon>
        <taxon>Pseudomonadota</taxon>
        <taxon>Gammaproteobacteria</taxon>
        <taxon>Thiotrichales</taxon>
        <taxon>Piscirickettsiaceae</taxon>
        <taxon>Methylophaga</taxon>
    </lineage>
</organism>
<protein>
    <recommendedName>
        <fullName evidence="16">Probable oxaloacetate decarboxylase gamma chain</fullName>
        <ecNumber evidence="16">7.2.4.2</ecNumber>
    </recommendedName>
</protein>
<evidence type="ECO:0000256" key="6">
    <source>
        <dbReference type="ARBA" id="ARBA00022448"/>
    </source>
</evidence>
<comment type="subcellular location">
    <subcellularLocation>
        <location evidence="3 16 17">Cell membrane</location>
        <topology evidence="3 16 17">Single-pass membrane protein</topology>
    </subcellularLocation>
</comment>
<keyword evidence="7 16" id="KW-1003">Cell membrane</keyword>
<sequence length="97" mass="10515">MEDTTLMSEGFTLMLTGMGFVFVFLTVLVLVTTLMSWIITRYEKSVGALPADGIPAPTAVLGQPASNTKNSSQPSQDHALLTVLSSAVHKYRNKKNK</sequence>
<gene>
    <name evidence="16" type="primary">oadG</name>
    <name evidence="18" type="ORF">A9E74_00742</name>
</gene>
<feature type="transmembrane region" description="Helical" evidence="16 17">
    <location>
        <begin position="20"/>
        <end position="39"/>
    </location>
</feature>
<comment type="caution">
    <text evidence="18">The sequence shown here is derived from an EMBL/GenBank/DDBJ whole genome shotgun (WGS) entry which is preliminary data.</text>
</comment>
<keyword evidence="8 16" id="KW-0812">Transmembrane</keyword>
<comment type="cofactor">
    <cofactor evidence="1 16 17">
        <name>Na(+)</name>
        <dbReference type="ChEBI" id="CHEBI:29101"/>
    </cofactor>
</comment>
<keyword evidence="12 16" id="KW-0406">Ion transport</keyword>
<dbReference type="InterPro" id="IPR023424">
    <property type="entry name" value="OadG"/>
</dbReference>
<evidence type="ECO:0000256" key="14">
    <source>
        <dbReference type="ARBA" id="ARBA00023201"/>
    </source>
</evidence>
<evidence type="ECO:0000256" key="7">
    <source>
        <dbReference type="ARBA" id="ARBA00022475"/>
    </source>
</evidence>
<dbReference type="GO" id="GO:0005886">
    <property type="term" value="C:plasma membrane"/>
    <property type="evidence" value="ECO:0007669"/>
    <property type="project" value="UniProtKB-SubCell"/>
</dbReference>
<comment type="subunit">
    <text evidence="5 16">Heterotrimer of an alpha, a beta and a gamma subunit.</text>
</comment>
<dbReference type="Pfam" id="PF04277">
    <property type="entry name" value="OAD_gamma"/>
    <property type="match status" value="1"/>
</dbReference>
<evidence type="ECO:0000313" key="18">
    <source>
        <dbReference type="EMBL" id="ODN67632.1"/>
    </source>
</evidence>
<dbReference type="HAMAP" id="MF_00404">
    <property type="entry name" value="OadG"/>
    <property type="match status" value="1"/>
</dbReference>
<evidence type="ECO:0000256" key="15">
    <source>
        <dbReference type="ARBA" id="ARBA00048176"/>
    </source>
</evidence>
<evidence type="ECO:0000256" key="5">
    <source>
        <dbReference type="ARBA" id="ARBA00011869"/>
    </source>
</evidence>
<dbReference type="PATRIC" id="fig|291169.3.peg.743"/>
<dbReference type="EMBL" id="MCRI01000004">
    <property type="protein sequence ID" value="ODN67632.1"/>
    <property type="molecule type" value="Genomic_DNA"/>
</dbReference>
<dbReference type="GO" id="GO:0008948">
    <property type="term" value="F:oxaloacetate decarboxylase activity"/>
    <property type="evidence" value="ECO:0007669"/>
    <property type="project" value="UniProtKB-UniRule"/>
</dbReference>
<keyword evidence="14 16" id="KW-0739">Sodium transport</keyword>